<dbReference type="Gene3D" id="3.40.50.10810">
    <property type="entry name" value="Tandem AAA-ATPase domain"/>
    <property type="match status" value="1"/>
</dbReference>
<dbReference type="Ensembl" id="ENSCINT00000033021.1">
    <property type="protein sequence ID" value="ENSCINP00000029803.1"/>
    <property type="gene ID" value="ENSCING00000024239.1"/>
</dbReference>
<keyword evidence="1" id="KW-0378">Hydrolase</keyword>
<dbReference type="OMA" id="WNICRID"/>
<evidence type="ECO:0008006" key="7">
    <source>
        <dbReference type="Google" id="ProtNLM"/>
    </source>
</evidence>
<dbReference type="InterPro" id="IPR027417">
    <property type="entry name" value="P-loop_NTPase"/>
</dbReference>
<evidence type="ECO:0000256" key="2">
    <source>
        <dbReference type="SAM" id="MobiDB-lite"/>
    </source>
</evidence>
<dbReference type="GO" id="GO:0000785">
    <property type="term" value="C:chromatin"/>
    <property type="evidence" value="ECO:0000318"/>
    <property type="project" value="GO_Central"/>
</dbReference>
<dbReference type="GO" id="GO:0003682">
    <property type="term" value="F:chromatin binding"/>
    <property type="evidence" value="ECO:0000318"/>
    <property type="project" value="GO_Central"/>
</dbReference>
<dbReference type="GO" id="GO:0005524">
    <property type="term" value="F:ATP binding"/>
    <property type="evidence" value="ECO:0007669"/>
    <property type="project" value="InterPro"/>
</dbReference>
<reference evidence="5" key="4">
    <citation type="submission" date="2025-09" db="UniProtKB">
        <authorList>
            <consortium name="Ensembl"/>
        </authorList>
    </citation>
    <scope>IDENTIFICATION</scope>
</reference>
<sequence>MQAALEKTLLSNQTMKQKMKEKEVEEILMQNQKESEKKRTEKKKRKRRCRFSKRRVKRNMEKKQLKKMRIRADEYKLSEHSEDDKEEMLSNDESAQNKSRGSDMQNGQLAVKVLKKNKSCRSATGFLYKSYFQYIPRQEGEIYIIRYFNDQMVNPAQPKLLCGGMLRDYQITGYQWLKIMYENGESGILADEMGLGKTIQAIAMVCKLVEVGVNGPFLVCAPTTTVANWFNEFKKFAPKISLMLYHGTAPERYHLIETLMEHLNDKTQVVVITSYEILLRDRPALMKHSWGYLILDEGHRVKNSNSRTIKELKKLTIRGKLMLTGTPIQNNLTELWSLLNFLLPAVFDDMAIFRSWFNLDVLQKDEKVLSMLHQVLTPFLLRRSKSDVDIKIPPKREMLVMAPLACLQEKFYRATVDRSIRHLLINKDYFNITPGVAHPDLIASNSQEMKDETSLKYPTTRSKTIGSMKRTIEPDDDFVVNVTLNNMIMQLRKCCNHPYLIQYPLQPGTDIFKVDEDLITSCGKMMLLDRMLPVLKERKHKVLLFSQMTSMLDVLQDYCVMRKFSFVRFDGSTKCEDRFAYIEEFNNDPNVFLFLLSTRAGGLGINLTGADTVIIYDSDWNPQNDSQAQDRCHRIGQERPVMVYRMVTMATIDQQIMERAARKRTMEKMIMHEDKFKGKLAMELNKVVSPDELLTLLQSNSLDRYVAENKESIISDEELNQMLDRSSLKQDQPTMEDESHQSTITDSPKARFQIIRTTVDTISV</sequence>
<protein>
    <recommendedName>
        <fullName evidence="7">Lymphoid-specific helicase</fullName>
    </recommendedName>
</protein>
<dbReference type="InterPro" id="IPR049730">
    <property type="entry name" value="SNF2/RAD54-like_C"/>
</dbReference>
<dbReference type="PROSITE" id="PS51192">
    <property type="entry name" value="HELICASE_ATP_BIND_1"/>
    <property type="match status" value="1"/>
</dbReference>
<feature type="compositionally biased region" description="Basic residues" evidence="2">
    <location>
        <begin position="40"/>
        <end position="57"/>
    </location>
</feature>
<reference evidence="5" key="2">
    <citation type="journal article" date="2008" name="Genome Biol.">
        <title>Improved genome assembly and evidence-based global gene model set for the chordate Ciona intestinalis: new insight into intron and operon populations.</title>
        <authorList>
            <person name="Satou Y."/>
            <person name="Mineta K."/>
            <person name="Ogasawara M."/>
            <person name="Sasakura Y."/>
            <person name="Shoguchi E."/>
            <person name="Ueno K."/>
            <person name="Yamada L."/>
            <person name="Matsumoto J."/>
            <person name="Wasserscheid J."/>
            <person name="Dewar K."/>
            <person name="Wiley G.B."/>
            <person name="Macmil S.L."/>
            <person name="Roe B.A."/>
            <person name="Zeller R.W."/>
            <person name="Hastings K.E."/>
            <person name="Lemaire P."/>
            <person name="Lindquist E."/>
            <person name="Endo T."/>
            <person name="Hotta K."/>
            <person name="Inaba K."/>
        </authorList>
    </citation>
    <scope>NUCLEOTIDE SEQUENCE [LARGE SCALE GENOMIC DNA]</scope>
    <source>
        <strain evidence="5">wild type</strain>
    </source>
</reference>
<dbReference type="InterPro" id="IPR014001">
    <property type="entry name" value="Helicase_ATP-bd"/>
</dbReference>
<evidence type="ECO:0000256" key="1">
    <source>
        <dbReference type="ARBA" id="ARBA00022801"/>
    </source>
</evidence>
<reference evidence="6" key="1">
    <citation type="journal article" date="2002" name="Science">
        <title>The draft genome of Ciona intestinalis: insights into chordate and vertebrate origins.</title>
        <authorList>
            <person name="Dehal P."/>
            <person name="Satou Y."/>
            <person name="Campbell R.K."/>
            <person name="Chapman J."/>
            <person name="Degnan B."/>
            <person name="De Tomaso A."/>
            <person name="Davidson B."/>
            <person name="Di Gregorio A."/>
            <person name="Gelpke M."/>
            <person name="Goodstein D.M."/>
            <person name="Harafuji N."/>
            <person name="Hastings K.E."/>
            <person name="Ho I."/>
            <person name="Hotta K."/>
            <person name="Huang W."/>
            <person name="Kawashima T."/>
            <person name="Lemaire P."/>
            <person name="Martinez D."/>
            <person name="Meinertzhagen I.A."/>
            <person name="Necula S."/>
            <person name="Nonaka M."/>
            <person name="Putnam N."/>
            <person name="Rash S."/>
            <person name="Saiga H."/>
            <person name="Satake M."/>
            <person name="Terry A."/>
            <person name="Yamada L."/>
            <person name="Wang H.G."/>
            <person name="Awazu S."/>
            <person name="Azumi K."/>
            <person name="Boore J."/>
            <person name="Branno M."/>
            <person name="Chin-Bow S."/>
            <person name="DeSantis R."/>
            <person name="Doyle S."/>
            <person name="Francino P."/>
            <person name="Keys D.N."/>
            <person name="Haga S."/>
            <person name="Hayashi H."/>
            <person name="Hino K."/>
            <person name="Imai K.S."/>
            <person name="Inaba K."/>
            <person name="Kano S."/>
            <person name="Kobayashi K."/>
            <person name="Kobayashi M."/>
            <person name="Lee B.I."/>
            <person name="Makabe K.W."/>
            <person name="Manohar C."/>
            <person name="Matassi G."/>
            <person name="Medina M."/>
            <person name="Mochizuki Y."/>
            <person name="Mount S."/>
            <person name="Morishita T."/>
            <person name="Miura S."/>
            <person name="Nakayama A."/>
            <person name="Nishizaka S."/>
            <person name="Nomoto H."/>
            <person name="Ohta F."/>
            <person name="Oishi K."/>
            <person name="Rigoutsos I."/>
            <person name="Sano M."/>
            <person name="Sasaki A."/>
            <person name="Sasakura Y."/>
            <person name="Shoguchi E."/>
            <person name="Shin-i T."/>
            <person name="Spagnuolo A."/>
            <person name="Stainier D."/>
            <person name="Suzuki M.M."/>
            <person name="Tassy O."/>
            <person name="Takatori N."/>
            <person name="Tokuoka M."/>
            <person name="Yagi K."/>
            <person name="Yoshizaki F."/>
            <person name="Wada S."/>
            <person name="Zhang C."/>
            <person name="Hyatt P.D."/>
            <person name="Larimer F."/>
            <person name="Detter C."/>
            <person name="Doggett N."/>
            <person name="Glavina T."/>
            <person name="Hawkins T."/>
            <person name="Richardson P."/>
            <person name="Lucas S."/>
            <person name="Kohara Y."/>
            <person name="Levine M."/>
            <person name="Satoh N."/>
            <person name="Rokhsar D.S."/>
        </authorList>
    </citation>
    <scope>NUCLEOTIDE SEQUENCE [LARGE SCALE GENOMIC DNA]</scope>
</reference>
<evidence type="ECO:0000259" key="4">
    <source>
        <dbReference type="PROSITE" id="PS51194"/>
    </source>
</evidence>
<dbReference type="SMART" id="SM00487">
    <property type="entry name" value="DEXDc"/>
    <property type="match status" value="1"/>
</dbReference>
<feature type="domain" description="Helicase ATP-binding" evidence="3">
    <location>
        <begin position="178"/>
        <end position="345"/>
    </location>
</feature>
<dbReference type="SUPFAM" id="SSF52540">
    <property type="entry name" value="P-loop containing nucleoside triphosphate hydrolases"/>
    <property type="match status" value="2"/>
</dbReference>
<dbReference type="HOGENOM" id="CLU_000315_17_3_1"/>
<dbReference type="InParanoid" id="H2XJH1"/>
<evidence type="ECO:0000313" key="5">
    <source>
        <dbReference type="Ensembl" id="ENSCINP00000029803.1"/>
    </source>
</evidence>
<dbReference type="AlphaFoldDB" id="H2XJH1"/>
<feature type="compositionally biased region" description="Polar residues" evidence="2">
    <location>
        <begin position="91"/>
        <end position="106"/>
    </location>
</feature>
<accession>H2XJH1</accession>
<dbReference type="GeneTree" id="ENSGT00910000144305"/>
<keyword evidence="6" id="KW-1185">Reference proteome</keyword>
<dbReference type="STRING" id="7719.ENSCINP00000029803"/>
<dbReference type="GO" id="GO:0005634">
    <property type="term" value="C:nucleus"/>
    <property type="evidence" value="ECO:0000318"/>
    <property type="project" value="GO_Central"/>
</dbReference>
<dbReference type="InterPro" id="IPR000330">
    <property type="entry name" value="SNF2_N"/>
</dbReference>
<proteinExistence type="predicted"/>
<evidence type="ECO:0000313" key="6">
    <source>
        <dbReference type="Proteomes" id="UP000008144"/>
    </source>
</evidence>
<dbReference type="CDD" id="cd18793">
    <property type="entry name" value="SF2_C_SNF"/>
    <property type="match status" value="1"/>
</dbReference>
<name>H2XJH1_CIOIN</name>
<evidence type="ECO:0000259" key="3">
    <source>
        <dbReference type="PROSITE" id="PS51192"/>
    </source>
</evidence>
<dbReference type="EMBL" id="EAAA01001424">
    <property type="status" value="NOT_ANNOTATED_CDS"/>
    <property type="molecule type" value="Genomic_DNA"/>
</dbReference>
<feature type="domain" description="Helicase C-terminal" evidence="4">
    <location>
        <begin position="527"/>
        <end position="688"/>
    </location>
</feature>
<dbReference type="SMART" id="SM00490">
    <property type="entry name" value="HELICc"/>
    <property type="match status" value="1"/>
</dbReference>
<dbReference type="PROSITE" id="PS51194">
    <property type="entry name" value="HELICASE_CTER"/>
    <property type="match status" value="1"/>
</dbReference>
<feature type="compositionally biased region" description="Basic and acidic residues" evidence="2">
    <location>
        <begin position="70"/>
        <end position="83"/>
    </location>
</feature>
<dbReference type="GO" id="GO:0003677">
    <property type="term" value="F:DNA binding"/>
    <property type="evidence" value="ECO:0000318"/>
    <property type="project" value="GO_Central"/>
</dbReference>
<dbReference type="Pfam" id="PF00176">
    <property type="entry name" value="SNF2-rel_dom"/>
    <property type="match status" value="1"/>
</dbReference>
<dbReference type="PANTHER" id="PTHR47161">
    <property type="entry name" value="LYMPHOID-SPECIFIC HELICASE"/>
    <property type="match status" value="1"/>
</dbReference>
<dbReference type="Pfam" id="PF00271">
    <property type="entry name" value="Helicase_C"/>
    <property type="match status" value="1"/>
</dbReference>
<dbReference type="Proteomes" id="UP000008144">
    <property type="component" value="Chromosome 2"/>
</dbReference>
<dbReference type="InterPro" id="IPR038718">
    <property type="entry name" value="SNF2-like_sf"/>
</dbReference>
<dbReference type="GO" id="GO:0140750">
    <property type="term" value="F:nucleosome array spacer activity"/>
    <property type="evidence" value="ECO:0000318"/>
    <property type="project" value="GO_Central"/>
</dbReference>
<reference evidence="5" key="3">
    <citation type="submission" date="2025-08" db="UniProtKB">
        <authorList>
            <consortium name="Ensembl"/>
        </authorList>
    </citation>
    <scope>IDENTIFICATION</scope>
</reference>
<dbReference type="PANTHER" id="PTHR47161:SF1">
    <property type="entry name" value="LYMPHOID-SPECIFIC HELICASE"/>
    <property type="match status" value="1"/>
</dbReference>
<dbReference type="Gene3D" id="3.40.50.300">
    <property type="entry name" value="P-loop containing nucleotide triphosphate hydrolases"/>
    <property type="match status" value="1"/>
</dbReference>
<dbReference type="GO" id="GO:0045944">
    <property type="term" value="P:positive regulation of transcription by RNA polymerase II"/>
    <property type="evidence" value="ECO:0000318"/>
    <property type="project" value="GO_Central"/>
</dbReference>
<feature type="region of interest" description="Disordered" evidence="2">
    <location>
        <begin position="1"/>
        <end position="106"/>
    </location>
</feature>
<feature type="region of interest" description="Disordered" evidence="2">
    <location>
        <begin position="726"/>
        <end position="746"/>
    </location>
</feature>
<dbReference type="FunCoup" id="H2XJH1">
    <property type="interactions" value="2"/>
</dbReference>
<dbReference type="GO" id="GO:0016787">
    <property type="term" value="F:hydrolase activity"/>
    <property type="evidence" value="ECO:0007669"/>
    <property type="project" value="UniProtKB-KW"/>
</dbReference>
<dbReference type="InterPro" id="IPR001650">
    <property type="entry name" value="Helicase_C-like"/>
</dbReference>
<organism evidence="5 6">
    <name type="scientific">Ciona intestinalis</name>
    <name type="common">Transparent sea squirt</name>
    <name type="synonym">Ascidia intestinalis</name>
    <dbReference type="NCBI Taxonomy" id="7719"/>
    <lineage>
        <taxon>Eukaryota</taxon>
        <taxon>Metazoa</taxon>
        <taxon>Chordata</taxon>
        <taxon>Tunicata</taxon>
        <taxon>Ascidiacea</taxon>
        <taxon>Phlebobranchia</taxon>
        <taxon>Cionidae</taxon>
        <taxon>Ciona</taxon>
    </lineage>
</organism>
<dbReference type="GO" id="GO:0031507">
    <property type="term" value="P:heterochromatin formation"/>
    <property type="evidence" value="ECO:0000318"/>
    <property type="project" value="GO_Central"/>
</dbReference>